<dbReference type="KEGG" id="apro:F751_0406"/>
<dbReference type="AlphaFoldDB" id="A0A087SBB8"/>
<dbReference type="Proteomes" id="UP000028924">
    <property type="component" value="Unassembled WGS sequence"/>
</dbReference>
<organism evidence="1 2">
    <name type="scientific">Auxenochlorella protothecoides</name>
    <name type="common">Green microalga</name>
    <name type="synonym">Chlorella protothecoides</name>
    <dbReference type="NCBI Taxonomy" id="3075"/>
    <lineage>
        <taxon>Eukaryota</taxon>
        <taxon>Viridiplantae</taxon>
        <taxon>Chlorophyta</taxon>
        <taxon>core chlorophytes</taxon>
        <taxon>Trebouxiophyceae</taxon>
        <taxon>Chlorellales</taxon>
        <taxon>Chlorellaceae</taxon>
        <taxon>Auxenochlorella</taxon>
    </lineage>
</organism>
<evidence type="ECO:0000313" key="2">
    <source>
        <dbReference type="Proteomes" id="UP000028924"/>
    </source>
</evidence>
<sequence>MAISCTGYNKKPGAKSARFSPLSIVGGKGMCDYAKRTTHSIFRLGQSEGDY</sequence>
<dbReference type="EMBL" id="KL662086">
    <property type="protein sequence ID" value="KFM23022.1"/>
    <property type="molecule type" value="Genomic_DNA"/>
</dbReference>
<dbReference type="RefSeq" id="XP_011395892.1">
    <property type="nucleotide sequence ID" value="XM_011397590.1"/>
</dbReference>
<protein>
    <submittedName>
        <fullName evidence="1">Uncharacterized protein</fullName>
    </submittedName>
</protein>
<keyword evidence="2" id="KW-1185">Reference proteome</keyword>
<reference evidence="1 2" key="1">
    <citation type="journal article" date="2014" name="BMC Genomics">
        <title>Oil accumulation mechanisms of the oleaginous microalga Chlorella protothecoides revealed through its genome, transcriptomes, and proteomes.</title>
        <authorList>
            <person name="Gao C."/>
            <person name="Wang Y."/>
            <person name="Shen Y."/>
            <person name="Yan D."/>
            <person name="He X."/>
            <person name="Dai J."/>
            <person name="Wu Q."/>
        </authorList>
    </citation>
    <scope>NUCLEOTIDE SEQUENCE [LARGE SCALE GENOMIC DNA]</scope>
    <source>
        <strain evidence="1 2">0710</strain>
    </source>
</reference>
<evidence type="ECO:0000313" key="1">
    <source>
        <dbReference type="EMBL" id="KFM23022.1"/>
    </source>
</evidence>
<accession>A0A087SBB8</accession>
<gene>
    <name evidence="1" type="ORF">F751_0406</name>
</gene>
<dbReference type="GeneID" id="23611797"/>
<proteinExistence type="predicted"/>
<name>A0A087SBB8_AUXPR</name>